<reference evidence="6" key="1">
    <citation type="submission" date="2017-09" db="EMBL/GenBank/DDBJ databases">
        <authorList>
            <person name="Sela D.A."/>
            <person name="Albert K."/>
        </authorList>
    </citation>
    <scope>NUCLEOTIDE SEQUENCE [LARGE SCALE GENOMIC DNA]</scope>
    <source>
        <strain evidence="6">UMA51805</strain>
    </source>
</reference>
<feature type="region of interest" description="Disordered" evidence="2">
    <location>
        <begin position="45"/>
        <end position="151"/>
    </location>
</feature>
<evidence type="ECO:0000256" key="2">
    <source>
        <dbReference type="SAM" id="MobiDB-lite"/>
    </source>
</evidence>
<dbReference type="AlphaFoldDB" id="A0A2T3G8H2"/>
<dbReference type="GO" id="GO:0016787">
    <property type="term" value="F:hydrolase activity"/>
    <property type="evidence" value="ECO:0007669"/>
    <property type="project" value="UniProtKB-KW"/>
</dbReference>
<proteinExistence type="predicted"/>
<evidence type="ECO:0000259" key="4">
    <source>
        <dbReference type="Pfam" id="PF20434"/>
    </source>
</evidence>
<protein>
    <submittedName>
        <fullName evidence="5">Uncharacterized protein</fullName>
    </submittedName>
</protein>
<feature type="compositionally biased region" description="Polar residues" evidence="2">
    <location>
        <begin position="501"/>
        <end position="517"/>
    </location>
</feature>
<feature type="domain" description="DUF5648" evidence="3">
    <location>
        <begin position="528"/>
        <end position="626"/>
    </location>
</feature>
<evidence type="ECO:0000259" key="3">
    <source>
        <dbReference type="Pfam" id="PF18885"/>
    </source>
</evidence>
<dbReference type="PANTHER" id="PTHR48081">
    <property type="entry name" value="AB HYDROLASE SUPERFAMILY PROTEIN C4A8.06C"/>
    <property type="match status" value="1"/>
</dbReference>
<dbReference type="Pfam" id="PF18885">
    <property type="entry name" value="DUF5648"/>
    <property type="match status" value="2"/>
</dbReference>
<comment type="caution">
    <text evidence="5">The sequence shown here is derived from an EMBL/GenBank/DDBJ whole genome shotgun (WGS) entry which is preliminary data.</text>
</comment>
<dbReference type="InterPro" id="IPR029058">
    <property type="entry name" value="AB_hydrolase_fold"/>
</dbReference>
<dbReference type="InterPro" id="IPR043708">
    <property type="entry name" value="DUF5648"/>
</dbReference>
<feature type="domain" description="DUF5648" evidence="3">
    <location>
        <begin position="448"/>
        <end position="496"/>
    </location>
</feature>
<evidence type="ECO:0000256" key="1">
    <source>
        <dbReference type="ARBA" id="ARBA00022801"/>
    </source>
</evidence>
<organism evidence="5 6">
    <name type="scientific">Bifidobacterium callitrichos</name>
    <dbReference type="NCBI Taxonomy" id="762209"/>
    <lineage>
        <taxon>Bacteria</taxon>
        <taxon>Bacillati</taxon>
        <taxon>Actinomycetota</taxon>
        <taxon>Actinomycetes</taxon>
        <taxon>Bifidobacteriales</taxon>
        <taxon>Bifidobacteriaceae</taxon>
        <taxon>Bifidobacterium</taxon>
    </lineage>
</organism>
<feature type="domain" description="BD-FAE-like" evidence="4">
    <location>
        <begin position="188"/>
        <end position="394"/>
    </location>
</feature>
<feature type="compositionally biased region" description="Low complexity" evidence="2">
    <location>
        <begin position="519"/>
        <end position="530"/>
    </location>
</feature>
<keyword evidence="1" id="KW-0378">Hydrolase</keyword>
<dbReference type="InterPro" id="IPR049492">
    <property type="entry name" value="BD-FAE-like_dom"/>
</dbReference>
<dbReference type="InterPro" id="IPR050300">
    <property type="entry name" value="GDXG_lipolytic_enzyme"/>
</dbReference>
<sequence length="636" mass="67857">MGGSASSRMTRVVCAVLAVMAMFATAVMPVRALADSVVPESAAASLRETDRNIGAASNDQESSTEAEEDKSAATDAEDVPSTNELNSESDKKAGANDGNSVDSTTGATNTGTEASAGTSDDNSDSTTSDGNADSDKSDAAPVTPSTGTTVVNGNIVTHADVPYMAPWSAEQTQKLDVYNAADTSTAAGSKGQPVVVFIHGGAWIHGDKSFLSERMPLVNTLLQSGYVVASINYRLAAESPWPAQINDCDSAVRFLREHAAEYGIDSDRIAVFGESAGAHLAMMMGVTNGSRQFVNSQDGNKAAVSSDVQAVISGFGISEVDDWGKLSGDDVSTAVYAKNLLFGVTEGKRYTEAQAKEASPLTYVSAKAAPMLLVHGQNDRTVSYRQTVMMEQALEQAGAKNVSTWYPEYGPHGFTDVFCTNVTAQQRYLDFLSKVFPQSQQGSTDNTHTIETVPVYRFYQSSHRTHLFSAQANETTVLGQDWTGWLKEGIVFRVLPDAESGPTQDSGETSNNSNKDAVSSGISSANGISADETGVSAAQPSTVTISRMHNTSTDDYIYTGNTDEINVLRRNGWVEESVFRTIATGGISIHRLYDVHTNRHMLVSNDAEKRGLMAYGWRDEGIAFHAYAVDQLSVSR</sequence>
<feature type="compositionally biased region" description="Low complexity" evidence="2">
    <location>
        <begin position="114"/>
        <end position="131"/>
    </location>
</feature>
<dbReference type="Pfam" id="PF20434">
    <property type="entry name" value="BD-FAE"/>
    <property type="match status" value="1"/>
</dbReference>
<evidence type="ECO:0000313" key="5">
    <source>
        <dbReference type="EMBL" id="PST45784.1"/>
    </source>
</evidence>
<name>A0A2T3G8H2_9BIFI</name>
<dbReference type="SUPFAM" id="SSF53474">
    <property type="entry name" value="alpha/beta-Hydrolases"/>
    <property type="match status" value="1"/>
</dbReference>
<dbReference type="RefSeq" id="WP_107044634.1">
    <property type="nucleotide sequence ID" value="NZ_NWTX01000019.1"/>
</dbReference>
<accession>A0A2T3G8H2</accession>
<keyword evidence="6" id="KW-1185">Reference proteome</keyword>
<feature type="compositionally biased region" description="Polar residues" evidence="2">
    <location>
        <begin position="97"/>
        <end position="113"/>
    </location>
</feature>
<gene>
    <name evidence="5" type="ORF">CPA40_09235</name>
</gene>
<dbReference type="EMBL" id="NWTX01000019">
    <property type="protein sequence ID" value="PST45784.1"/>
    <property type="molecule type" value="Genomic_DNA"/>
</dbReference>
<evidence type="ECO:0000313" key="6">
    <source>
        <dbReference type="Proteomes" id="UP000240228"/>
    </source>
</evidence>
<dbReference type="Proteomes" id="UP000240228">
    <property type="component" value="Unassembled WGS sequence"/>
</dbReference>
<feature type="region of interest" description="Disordered" evidence="2">
    <location>
        <begin position="497"/>
        <end position="535"/>
    </location>
</feature>
<dbReference type="Gene3D" id="3.40.50.1820">
    <property type="entry name" value="alpha/beta hydrolase"/>
    <property type="match status" value="1"/>
</dbReference>
<reference evidence="5 6" key="2">
    <citation type="submission" date="2018-03" db="EMBL/GenBank/DDBJ databases">
        <title>The comparative genomics of Bifidobacterium callitrichos reflects dietary carbohydrate utilization within the common marmoset gut.</title>
        <authorList>
            <person name="Rani A."/>
        </authorList>
    </citation>
    <scope>NUCLEOTIDE SEQUENCE [LARGE SCALE GENOMIC DNA]</scope>
    <source>
        <strain evidence="5 6">UMA51805</strain>
    </source>
</reference>
<dbReference type="PANTHER" id="PTHR48081:SF13">
    <property type="entry name" value="ALPHA_BETA HYDROLASE"/>
    <property type="match status" value="1"/>
</dbReference>